<dbReference type="PANTHER" id="PTHR43674">
    <property type="entry name" value="NITRILASE C965.09-RELATED"/>
    <property type="match status" value="1"/>
</dbReference>
<evidence type="ECO:0000313" key="3">
    <source>
        <dbReference type="EMBL" id="GEL25042.1"/>
    </source>
</evidence>
<keyword evidence="1 3" id="KW-0378">Hydrolase</keyword>
<dbReference type="Proteomes" id="UP000321685">
    <property type="component" value="Unassembled WGS sequence"/>
</dbReference>
<dbReference type="InterPro" id="IPR050345">
    <property type="entry name" value="Aliph_Amidase/BUP"/>
</dbReference>
<dbReference type="AlphaFoldDB" id="A0A511DJR7"/>
<evidence type="ECO:0000256" key="1">
    <source>
        <dbReference type="ARBA" id="ARBA00022801"/>
    </source>
</evidence>
<dbReference type="RefSeq" id="WP_147110507.1">
    <property type="nucleotide sequence ID" value="NZ_BJVJ01000044.1"/>
</dbReference>
<evidence type="ECO:0000313" key="4">
    <source>
        <dbReference type="Proteomes" id="UP000321685"/>
    </source>
</evidence>
<dbReference type="SUPFAM" id="SSF56317">
    <property type="entry name" value="Carbon-nitrogen hydrolase"/>
    <property type="match status" value="1"/>
</dbReference>
<name>A0A511DJR7_9PSEU</name>
<dbReference type="Gene3D" id="3.60.110.10">
    <property type="entry name" value="Carbon-nitrogen hydrolase"/>
    <property type="match status" value="1"/>
</dbReference>
<keyword evidence="4" id="KW-1185">Reference proteome</keyword>
<accession>A0A511DJR7</accession>
<dbReference type="Pfam" id="PF00795">
    <property type="entry name" value="CN_hydrolase"/>
    <property type="match status" value="1"/>
</dbReference>
<proteinExistence type="predicted"/>
<dbReference type="PANTHER" id="PTHR43674:SF16">
    <property type="entry name" value="CARBON-NITROGEN FAMILY, PUTATIVE (AFU_ORTHOLOGUE AFUA_5G02350)-RELATED"/>
    <property type="match status" value="1"/>
</dbReference>
<dbReference type="InterPro" id="IPR036526">
    <property type="entry name" value="C-N_Hydrolase_sf"/>
</dbReference>
<comment type="caution">
    <text evidence="3">The sequence shown here is derived from an EMBL/GenBank/DDBJ whole genome shotgun (WGS) entry which is preliminary data.</text>
</comment>
<gene>
    <name evidence="3" type="ORF">PSU4_39960</name>
</gene>
<evidence type="ECO:0000259" key="2">
    <source>
        <dbReference type="PROSITE" id="PS50263"/>
    </source>
</evidence>
<dbReference type="GO" id="GO:0016811">
    <property type="term" value="F:hydrolase activity, acting on carbon-nitrogen (but not peptide) bonds, in linear amides"/>
    <property type="evidence" value="ECO:0007669"/>
    <property type="project" value="TreeGrafter"/>
</dbReference>
<feature type="domain" description="CN hydrolase" evidence="2">
    <location>
        <begin position="4"/>
        <end position="261"/>
    </location>
</feature>
<dbReference type="InterPro" id="IPR003010">
    <property type="entry name" value="C-N_Hydrolase"/>
</dbReference>
<reference evidence="3 4" key="1">
    <citation type="submission" date="2019-07" db="EMBL/GenBank/DDBJ databases">
        <title>Whole genome shotgun sequence of Pseudonocardia sulfidoxydans NBRC 16205.</title>
        <authorList>
            <person name="Hosoyama A."/>
            <person name="Uohara A."/>
            <person name="Ohji S."/>
            <person name="Ichikawa N."/>
        </authorList>
    </citation>
    <scope>NUCLEOTIDE SEQUENCE [LARGE SCALE GENOMIC DNA]</scope>
    <source>
        <strain evidence="3 4">NBRC 16205</strain>
    </source>
</reference>
<organism evidence="3 4">
    <name type="scientific">Pseudonocardia sulfidoxydans NBRC 16205</name>
    <dbReference type="NCBI Taxonomy" id="1223511"/>
    <lineage>
        <taxon>Bacteria</taxon>
        <taxon>Bacillati</taxon>
        <taxon>Actinomycetota</taxon>
        <taxon>Actinomycetes</taxon>
        <taxon>Pseudonocardiales</taxon>
        <taxon>Pseudonocardiaceae</taxon>
        <taxon>Pseudonocardia</taxon>
    </lineage>
</organism>
<protein>
    <submittedName>
        <fullName evidence="3">Hydrolase</fullName>
    </submittedName>
</protein>
<dbReference type="EMBL" id="BJVJ01000044">
    <property type="protein sequence ID" value="GEL25042.1"/>
    <property type="molecule type" value="Genomic_DNA"/>
</dbReference>
<dbReference type="PROSITE" id="PS50263">
    <property type="entry name" value="CN_HYDROLASE"/>
    <property type="match status" value="1"/>
</dbReference>
<dbReference type="OrthoDB" id="9760188at2"/>
<sequence length="287" mass="31664">MQPVTIGAVQLGPSTKDKTETVARMTALAERAAAAGVNVLCFPELSLSQGFFGGLDEANFDEQFDDLPSPLIEPLLEVARSHEMVVILPYAERAGYEYYNSALVFDADGSVVGKYRKTHISAYFPADRPGATGSYERLYFKPSSDGFPVFQTRYGKVGVQICYDRFFPEGSRALALKGAEIVAFPVNYSTYGLDYRKDAFCILTQARAYENGFFAVLPNKAGVEGDRESTGSSKIISPIGGKVIAEASVDKEELLVAEIDLDTVRDARRKVPFWRDRRPEMYGELVN</sequence>